<feature type="domain" description="Peptidase A1" evidence="7">
    <location>
        <begin position="91"/>
        <end position="412"/>
    </location>
</feature>
<keyword evidence="6" id="KW-1133">Transmembrane helix</keyword>
<dbReference type="GO" id="GO:0004190">
    <property type="term" value="F:aspartic-type endopeptidase activity"/>
    <property type="evidence" value="ECO:0007669"/>
    <property type="project" value="UniProtKB-KW"/>
</dbReference>
<dbReference type="PANTHER" id="PTHR47967">
    <property type="entry name" value="OS07G0603500 PROTEIN-RELATED"/>
    <property type="match status" value="1"/>
</dbReference>
<accession>A0A5A7Q0N6</accession>
<gene>
    <name evidence="8" type="ORF">STAS_15114</name>
</gene>
<dbReference type="InterPro" id="IPR021109">
    <property type="entry name" value="Peptidase_aspartic_dom_sf"/>
</dbReference>
<dbReference type="InterPro" id="IPR032799">
    <property type="entry name" value="TAXi_C"/>
</dbReference>
<feature type="transmembrane region" description="Helical" evidence="6">
    <location>
        <begin position="6"/>
        <end position="26"/>
    </location>
</feature>
<evidence type="ECO:0000259" key="7">
    <source>
        <dbReference type="PROSITE" id="PS51767"/>
    </source>
</evidence>
<evidence type="ECO:0000313" key="8">
    <source>
        <dbReference type="EMBL" id="GER38584.1"/>
    </source>
</evidence>
<evidence type="ECO:0000256" key="3">
    <source>
        <dbReference type="ARBA" id="ARBA00022750"/>
    </source>
</evidence>
<dbReference type="Gene3D" id="2.40.70.10">
    <property type="entry name" value="Acid Proteases"/>
    <property type="match status" value="2"/>
</dbReference>
<evidence type="ECO:0000256" key="2">
    <source>
        <dbReference type="ARBA" id="ARBA00022670"/>
    </source>
</evidence>
<dbReference type="GO" id="GO:0005576">
    <property type="term" value="C:extracellular region"/>
    <property type="evidence" value="ECO:0007669"/>
    <property type="project" value="TreeGrafter"/>
</dbReference>
<proteinExistence type="inferred from homology"/>
<dbReference type="Proteomes" id="UP000325081">
    <property type="component" value="Unassembled WGS sequence"/>
</dbReference>
<evidence type="ECO:0000313" key="9">
    <source>
        <dbReference type="Proteomes" id="UP000325081"/>
    </source>
</evidence>
<dbReference type="InterPro" id="IPR033121">
    <property type="entry name" value="PEPTIDASE_A1"/>
</dbReference>
<keyword evidence="6" id="KW-0472">Membrane</keyword>
<keyword evidence="3" id="KW-0064">Aspartyl protease</keyword>
<dbReference type="GO" id="GO:0006508">
    <property type="term" value="P:proteolysis"/>
    <property type="evidence" value="ECO:0007669"/>
    <property type="project" value="UniProtKB-KW"/>
</dbReference>
<dbReference type="AlphaFoldDB" id="A0A5A7Q0N6"/>
<dbReference type="PANTHER" id="PTHR47967:SF128">
    <property type="entry name" value="ASPARTIC PROTEINASE CDR1-LIKE"/>
    <property type="match status" value="1"/>
</dbReference>
<organism evidence="8 9">
    <name type="scientific">Striga asiatica</name>
    <name type="common">Asiatic witchweed</name>
    <name type="synonym">Buchnera asiatica</name>
    <dbReference type="NCBI Taxonomy" id="4170"/>
    <lineage>
        <taxon>Eukaryota</taxon>
        <taxon>Viridiplantae</taxon>
        <taxon>Streptophyta</taxon>
        <taxon>Embryophyta</taxon>
        <taxon>Tracheophyta</taxon>
        <taxon>Spermatophyta</taxon>
        <taxon>Magnoliopsida</taxon>
        <taxon>eudicotyledons</taxon>
        <taxon>Gunneridae</taxon>
        <taxon>Pentapetalae</taxon>
        <taxon>asterids</taxon>
        <taxon>lamiids</taxon>
        <taxon>Lamiales</taxon>
        <taxon>Orobanchaceae</taxon>
        <taxon>Buchnereae</taxon>
        <taxon>Striga</taxon>
    </lineage>
</organism>
<dbReference type="Pfam" id="PF14543">
    <property type="entry name" value="TAXi_N"/>
    <property type="match status" value="1"/>
</dbReference>
<dbReference type="CDD" id="cd05476">
    <property type="entry name" value="pepsin_A_like_plant"/>
    <property type="match status" value="1"/>
</dbReference>
<keyword evidence="4" id="KW-0378">Hydrolase</keyword>
<comment type="similarity">
    <text evidence="1">Belongs to the peptidase A1 family.</text>
</comment>
<keyword evidence="5" id="KW-0325">Glycoprotein</keyword>
<dbReference type="SUPFAM" id="SSF50630">
    <property type="entry name" value="Acid proteases"/>
    <property type="match status" value="1"/>
</dbReference>
<dbReference type="EMBL" id="BKCP01005516">
    <property type="protein sequence ID" value="GER38584.1"/>
    <property type="molecule type" value="Genomic_DNA"/>
</dbReference>
<dbReference type="Pfam" id="PF14541">
    <property type="entry name" value="TAXi_C"/>
    <property type="match status" value="1"/>
</dbReference>
<evidence type="ECO:0000256" key="6">
    <source>
        <dbReference type="SAM" id="Phobius"/>
    </source>
</evidence>
<dbReference type="InterPro" id="IPR034161">
    <property type="entry name" value="Pepsin-like_plant"/>
</dbReference>
<dbReference type="OrthoDB" id="2747330at2759"/>
<evidence type="ECO:0000256" key="4">
    <source>
        <dbReference type="ARBA" id="ARBA00022801"/>
    </source>
</evidence>
<keyword evidence="6" id="KW-0812">Transmembrane</keyword>
<keyword evidence="2 8" id="KW-0645">Protease</keyword>
<reference evidence="9" key="1">
    <citation type="journal article" date="2019" name="Curr. Biol.">
        <title>Genome Sequence of Striga asiatica Provides Insight into the Evolution of Plant Parasitism.</title>
        <authorList>
            <person name="Yoshida S."/>
            <person name="Kim S."/>
            <person name="Wafula E.K."/>
            <person name="Tanskanen J."/>
            <person name="Kim Y.M."/>
            <person name="Honaas L."/>
            <person name="Yang Z."/>
            <person name="Spallek T."/>
            <person name="Conn C.E."/>
            <person name="Ichihashi Y."/>
            <person name="Cheong K."/>
            <person name="Cui S."/>
            <person name="Der J.P."/>
            <person name="Gundlach H."/>
            <person name="Jiao Y."/>
            <person name="Hori C."/>
            <person name="Ishida J.K."/>
            <person name="Kasahara H."/>
            <person name="Kiba T."/>
            <person name="Kim M.S."/>
            <person name="Koo N."/>
            <person name="Laohavisit A."/>
            <person name="Lee Y.H."/>
            <person name="Lumba S."/>
            <person name="McCourt P."/>
            <person name="Mortimer J.C."/>
            <person name="Mutuku J.M."/>
            <person name="Nomura T."/>
            <person name="Sasaki-Sekimoto Y."/>
            <person name="Seto Y."/>
            <person name="Wang Y."/>
            <person name="Wakatake T."/>
            <person name="Sakakibara H."/>
            <person name="Demura T."/>
            <person name="Yamaguchi S."/>
            <person name="Yoneyama K."/>
            <person name="Manabe R.I."/>
            <person name="Nelson D.C."/>
            <person name="Schulman A.H."/>
            <person name="Timko M.P."/>
            <person name="dePamphilis C.W."/>
            <person name="Choi D."/>
            <person name="Shirasu K."/>
        </authorList>
    </citation>
    <scope>NUCLEOTIDE SEQUENCE [LARGE SCALE GENOMIC DNA]</scope>
    <source>
        <strain evidence="9">cv. UVA1</strain>
    </source>
</reference>
<evidence type="ECO:0000256" key="5">
    <source>
        <dbReference type="ARBA" id="ARBA00023180"/>
    </source>
</evidence>
<name>A0A5A7Q0N6_STRAF</name>
<sequence>MSFTNFPFSTITYLTLLFAYTLVVLVSPTVEFRITLTHVDRGKNLSKMVLLRHGLERDHKRLEWLKAATSKSPDKINISIYTSPEYLYGDYLTNLSIGTPPQRVSAIISTGTDLTWIQCMSCKKRCPRNSSNLFNKRKSNSYRPSKCPIKRRPHNKCTYNLTYSDNSWSNGELATETFQFEAGSSPIHKLLFGCGFNISRDLFNGSGVLGLGPTNRSLISQLTVTKFSYCMPPAGSAGEGVLELGTGAAQAPPGAPTTRLFVNESAGPFYWVPLVGVAVGRAAPTRVDKFGFAIISTGTTLTLLERGAFKDVKRKFARQIKLRSANASKIDSTLELCFNVHGKKKINVPKMVLKFAGAKVELSKESYFVVDGGIGCLAMGAAEDGEPTVLGNFQQQNMLVAYDIANGTISFVANTQCDWL</sequence>
<protein>
    <submittedName>
        <fullName evidence="8">Eukaryotic aspartyl protease family protein</fullName>
    </submittedName>
</protein>
<dbReference type="InterPro" id="IPR032861">
    <property type="entry name" value="TAXi_N"/>
</dbReference>
<evidence type="ECO:0000256" key="1">
    <source>
        <dbReference type="ARBA" id="ARBA00007447"/>
    </source>
</evidence>
<keyword evidence="9" id="KW-1185">Reference proteome</keyword>
<dbReference type="InterPro" id="IPR051708">
    <property type="entry name" value="Plant_Aspart_Prot_A1"/>
</dbReference>
<comment type="caution">
    <text evidence="8">The sequence shown here is derived from an EMBL/GenBank/DDBJ whole genome shotgun (WGS) entry which is preliminary data.</text>
</comment>
<dbReference type="PROSITE" id="PS51767">
    <property type="entry name" value="PEPTIDASE_A1"/>
    <property type="match status" value="1"/>
</dbReference>